<keyword evidence="2" id="KW-1185">Reference proteome</keyword>
<dbReference type="EMBL" id="PDNC01000096">
    <property type="protein sequence ID" value="PGG99782.1"/>
    <property type="molecule type" value="Genomic_DNA"/>
</dbReference>
<dbReference type="Proteomes" id="UP000224080">
    <property type="component" value="Unassembled WGS sequence"/>
</dbReference>
<evidence type="ECO:0000313" key="2">
    <source>
        <dbReference type="Proteomes" id="UP000224080"/>
    </source>
</evidence>
<dbReference type="AlphaFoldDB" id="A0A2B7WT60"/>
<evidence type="ECO:0000313" key="1">
    <source>
        <dbReference type="EMBL" id="PGG99782.1"/>
    </source>
</evidence>
<organism evidence="1 2">
    <name type="scientific">Blastomyces parvus</name>
    <dbReference type="NCBI Taxonomy" id="2060905"/>
    <lineage>
        <taxon>Eukaryota</taxon>
        <taxon>Fungi</taxon>
        <taxon>Dikarya</taxon>
        <taxon>Ascomycota</taxon>
        <taxon>Pezizomycotina</taxon>
        <taxon>Eurotiomycetes</taxon>
        <taxon>Eurotiomycetidae</taxon>
        <taxon>Onygenales</taxon>
        <taxon>Ajellomycetaceae</taxon>
        <taxon>Blastomyces</taxon>
    </lineage>
</organism>
<accession>A0A2B7WT60</accession>
<gene>
    <name evidence="1" type="ORF">GX51_06154</name>
</gene>
<name>A0A2B7WT60_9EURO</name>
<proteinExistence type="predicted"/>
<sequence length="105" mass="12448">MSTLTSALPGYEIVTEKLPIVVWRIYRWWSITTHRVHRRMYRQVMDCVFRAKANEIMRVREWKIRDLEVLKFSWKQRRGMAHILMLPTKRFQIPAGSVASGGSEG</sequence>
<comment type="caution">
    <text evidence="1">The sequence shown here is derived from an EMBL/GenBank/DDBJ whole genome shotgun (WGS) entry which is preliminary data.</text>
</comment>
<protein>
    <submittedName>
        <fullName evidence="1">Uncharacterized protein</fullName>
    </submittedName>
</protein>
<reference evidence="1 2" key="1">
    <citation type="submission" date="2017-10" db="EMBL/GenBank/DDBJ databases">
        <title>Comparative genomics in systemic dimorphic fungi from Ajellomycetaceae.</title>
        <authorList>
            <person name="Munoz J.F."/>
            <person name="Mcewen J.G."/>
            <person name="Clay O.K."/>
            <person name="Cuomo C.A."/>
        </authorList>
    </citation>
    <scope>NUCLEOTIDE SEQUENCE [LARGE SCALE GENOMIC DNA]</scope>
    <source>
        <strain evidence="1 2">UAMH130</strain>
    </source>
</reference>